<dbReference type="RefSeq" id="XP_024890192.1">
    <property type="nucleotide sequence ID" value="XM_025034424.1"/>
</dbReference>
<organism evidence="10 11">
    <name type="scientific">Temnothorax curvispinosus</name>
    <dbReference type="NCBI Taxonomy" id="300111"/>
    <lineage>
        <taxon>Eukaryota</taxon>
        <taxon>Metazoa</taxon>
        <taxon>Ecdysozoa</taxon>
        <taxon>Arthropoda</taxon>
        <taxon>Hexapoda</taxon>
        <taxon>Insecta</taxon>
        <taxon>Pterygota</taxon>
        <taxon>Neoptera</taxon>
        <taxon>Endopterygota</taxon>
        <taxon>Hymenoptera</taxon>
        <taxon>Apocrita</taxon>
        <taxon>Aculeata</taxon>
        <taxon>Formicoidea</taxon>
        <taxon>Formicidae</taxon>
        <taxon>Myrmicinae</taxon>
        <taxon>Temnothorax</taxon>
    </lineage>
</organism>
<feature type="non-terminal residue" evidence="11">
    <location>
        <position position="419"/>
    </location>
</feature>
<dbReference type="InterPro" id="IPR027806">
    <property type="entry name" value="HARBI1_dom"/>
</dbReference>
<dbReference type="PANTHER" id="PTHR22930">
    <property type="match status" value="1"/>
</dbReference>
<sequence>MTLVPPTPGTVTLERHRPYRRVLRMVLSLSIYALLQEKTLVPPTTGTCSDQNGSSPPVEPMLDEHDDDYNKLQIFYAIFGAIQRIEHVRINNYVENIVRNYDNIDFIMHFRLSREKTFQLINQFRVSEIFMSLQDAGRVKITAEKHILCYLWFVGHQSASYRDVADRFGVTISALYNIITRVTDYIMLLAPNIIKYPTLVEKEETETFYRERKGFPGIIGAIDGSHIRIDKPLEDPDSYVNRKQYFSLHVQGTVDHKMKFMDVFIGYPGSVHDARVFRNSYLRNDLRELCADNYFLLGDSAYPCLKELIVPYRDNGHLTRAQRHFNRKLSSCRVIIENAFGCLKQRFRQLYHFKLRDIIRMVRVIHACCILHNIANEQDLQYLEPAIDDEYPDREAQNLNINIDEAAPAARENETGVHI</sequence>
<evidence type="ECO:0000256" key="1">
    <source>
        <dbReference type="ARBA" id="ARBA00001968"/>
    </source>
</evidence>
<dbReference type="GO" id="GO:0016787">
    <property type="term" value="F:hydrolase activity"/>
    <property type="evidence" value="ECO:0007669"/>
    <property type="project" value="UniProtKB-KW"/>
</dbReference>
<gene>
    <name evidence="11" type="primary">LOC112466361</name>
</gene>
<dbReference type="GO" id="GO:0004518">
    <property type="term" value="F:nuclease activity"/>
    <property type="evidence" value="ECO:0007669"/>
    <property type="project" value="UniProtKB-KW"/>
</dbReference>
<comment type="similarity">
    <text evidence="3">Belongs to the HARBI1 family.</text>
</comment>
<name>A0A6J1R6B3_9HYME</name>
<comment type="cofactor">
    <cofactor evidence="1">
        <name>a divalent metal cation</name>
        <dbReference type="ChEBI" id="CHEBI:60240"/>
    </cofactor>
</comment>
<evidence type="ECO:0000259" key="9">
    <source>
        <dbReference type="Pfam" id="PF13359"/>
    </source>
</evidence>
<keyword evidence="6" id="KW-0378">Hydrolase</keyword>
<evidence type="ECO:0000256" key="4">
    <source>
        <dbReference type="ARBA" id="ARBA00022722"/>
    </source>
</evidence>
<protein>
    <submittedName>
        <fullName evidence="11">Nuclease HARBI1</fullName>
    </submittedName>
</protein>
<evidence type="ECO:0000313" key="11">
    <source>
        <dbReference type="RefSeq" id="XP_024890192.1"/>
    </source>
</evidence>
<feature type="domain" description="DDE Tnp4" evidence="9">
    <location>
        <begin position="222"/>
        <end position="373"/>
    </location>
</feature>
<evidence type="ECO:0000256" key="2">
    <source>
        <dbReference type="ARBA" id="ARBA00004123"/>
    </source>
</evidence>
<feature type="region of interest" description="Disordered" evidence="8">
    <location>
        <begin position="43"/>
        <end position="62"/>
    </location>
</feature>
<dbReference type="OrthoDB" id="7697726at2759"/>
<evidence type="ECO:0000256" key="3">
    <source>
        <dbReference type="ARBA" id="ARBA00006958"/>
    </source>
</evidence>
<comment type="subcellular location">
    <subcellularLocation>
        <location evidence="2">Nucleus</location>
    </subcellularLocation>
</comment>
<keyword evidence="5" id="KW-0479">Metal-binding</keyword>
<dbReference type="AlphaFoldDB" id="A0A6J1R6B3"/>
<feature type="compositionally biased region" description="Polar residues" evidence="8">
    <location>
        <begin position="43"/>
        <end position="55"/>
    </location>
</feature>
<evidence type="ECO:0000256" key="5">
    <source>
        <dbReference type="ARBA" id="ARBA00022723"/>
    </source>
</evidence>
<keyword evidence="7" id="KW-0539">Nucleus</keyword>
<evidence type="ECO:0000256" key="7">
    <source>
        <dbReference type="ARBA" id="ARBA00023242"/>
    </source>
</evidence>
<evidence type="ECO:0000313" key="10">
    <source>
        <dbReference type="Proteomes" id="UP000504618"/>
    </source>
</evidence>
<dbReference type="Proteomes" id="UP000504618">
    <property type="component" value="Unplaced"/>
</dbReference>
<evidence type="ECO:0000256" key="8">
    <source>
        <dbReference type="SAM" id="MobiDB-lite"/>
    </source>
</evidence>
<keyword evidence="4" id="KW-0540">Nuclease</keyword>
<dbReference type="InterPro" id="IPR045249">
    <property type="entry name" value="HARBI1-like"/>
</dbReference>
<dbReference type="GO" id="GO:0046872">
    <property type="term" value="F:metal ion binding"/>
    <property type="evidence" value="ECO:0007669"/>
    <property type="project" value="UniProtKB-KW"/>
</dbReference>
<dbReference type="PANTHER" id="PTHR22930:SF292">
    <property type="entry name" value="DDE TNP4 DOMAIN-CONTAINING PROTEIN"/>
    <property type="match status" value="1"/>
</dbReference>
<dbReference type="Pfam" id="PF13359">
    <property type="entry name" value="DDE_Tnp_4"/>
    <property type="match status" value="1"/>
</dbReference>
<keyword evidence="10" id="KW-1185">Reference proteome</keyword>
<evidence type="ECO:0000256" key="6">
    <source>
        <dbReference type="ARBA" id="ARBA00022801"/>
    </source>
</evidence>
<dbReference type="GeneID" id="112466361"/>
<proteinExistence type="inferred from homology"/>
<accession>A0A6J1R6B3</accession>
<reference evidence="11" key="1">
    <citation type="submission" date="2025-08" db="UniProtKB">
        <authorList>
            <consortium name="RefSeq"/>
        </authorList>
    </citation>
    <scope>IDENTIFICATION</scope>
    <source>
        <tissue evidence="11">Whole body</tissue>
    </source>
</reference>
<dbReference type="GO" id="GO:0005634">
    <property type="term" value="C:nucleus"/>
    <property type="evidence" value="ECO:0007669"/>
    <property type="project" value="UniProtKB-SubCell"/>
</dbReference>